<dbReference type="Pfam" id="PF18588">
    <property type="entry name" value="WcbI"/>
    <property type="match status" value="1"/>
</dbReference>
<organism evidence="2 3">
    <name type="scientific">Ideonella azotifigens</name>
    <dbReference type="NCBI Taxonomy" id="513160"/>
    <lineage>
        <taxon>Bacteria</taxon>
        <taxon>Pseudomonadati</taxon>
        <taxon>Pseudomonadota</taxon>
        <taxon>Betaproteobacteria</taxon>
        <taxon>Burkholderiales</taxon>
        <taxon>Sphaerotilaceae</taxon>
        <taxon>Ideonella</taxon>
    </lineage>
</organism>
<gene>
    <name evidence="2" type="ORF">GCM10009107_12830</name>
</gene>
<dbReference type="RefSeq" id="WP_141284721.1">
    <property type="nucleotide sequence ID" value="NZ_BAAAEW010000006.1"/>
</dbReference>
<comment type="caution">
    <text evidence="2">The sequence shown here is derived from an EMBL/GenBank/DDBJ whole genome shotgun (WGS) entry which is preliminary data.</text>
</comment>
<dbReference type="Proteomes" id="UP001500279">
    <property type="component" value="Unassembled WGS sequence"/>
</dbReference>
<dbReference type="EMBL" id="BAAAEW010000006">
    <property type="protein sequence ID" value="GAA0745900.1"/>
    <property type="molecule type" value="Genomic_DNA"/>
</dbReference>
<name>A0ABN1JSP8_9BURK</name>
<evidence type="ECO:0000313" key="3">
    <source>
        <dbReference type="Proteomes" id="UP001500279"/>
    </source>
</evidence>
<reference evidence="2 3" key="1">
    <citation type="journal article" date="2019" name="Int. J. Syst. Evol. Microbiol.">
        <title>The Global Catalogue of Microorganisms (GCM) 10K type strain sequencing project: providing services to taxonomists for standard genome sequencing and annotation.</title>
        <authorList>
            <consortium name="The Broad Institute Genomics Platform"/>
            <consortium name="The Broad Institute Genome Sequencing Center for Infectious Disease"/>
            <person name="Wu L."/>
            <person name="Ma J."/>
        </authorList>
    </citation>
    <scope>NUCLEOTIDE SEQUENCE [LARGE SCALE GENOMIC DNA]</scope>
    <source>
        <strain evidence="2 3">JCM 15503</strain>
    </source>
</reference>
<evidence type="ECO:0000259" key="1">
    <source>
        <dbReference type="Pfam" id="PF18588"/>
    </source>
</evidence>
<sequence length="292" mass="32503">MPNVIVIGNCQAAPLAHMLEQLPDIATARSIAVHERGSKRFAEIDAELQPLLDRADTHVFTFPVKGEHGGYSTDELRQRTAKVKTITNLFFDGLHPDVTYVGQMSARLQSPLGDYHSKIILDAFCEGRSEAECRAMFNAAEYERRGYFQAYDRSAKELLARDKDVDVPFAKEFLGLVRQFPTLMTFNHPTSVVFQAYGVRLAKELGLTLPQFPAPYVKNPLAGSVLWPVYKELAQAHGLKYGTPMVFRQADSRGGCFFGLPDLIKRSYALYTHLGDALKAAWSTPATATESL</sequence>
<evidence type="ECO:0000313" key="2">
    <source>
        <dbReference type="EMBL" id="GAA0745900.1"/>
    </source>
</evidence>
<dbReference type="Gene3D" id="3.40.50.12080">
    <property type="match status" value="1"/>
</dbReference>
<proteinExistence type="predicted"/>
<accession>A0ABN1JSP8</accession>
<protein>
    <recommendedName>
        <fullName evidence="1">Polysaccharide biosynthesis enzyme WcbI domain-containing protein</fullName>
    </recommendedName>
</protein>
<dbReference type="InterPro" id="IPR041307">
    <property type="entry name" value="WcbI"/>
</dbReference>
<feature type="domain" description="Polysaccharide biosynthesis enzyme WcbI" evidence="1">
    <location>
        <begin position="4"/>
        <end position="208"/>
    </location>
</feature>
<keyword evidence="3" id="KW-1185">Reference proteome</keyword>